<accession>A0ABV7CFJ4</accession>
<feature type="domain" description="HNH endonuclease 5" evidence="1">
    <location>
        <begin position="31"/>
        <end position="83"/>
    </location>
</feature>
<sequence>MHFTLLKKTLNSDQWFFVWTADLEDYQMTLCIICKGENPVSKENPITDEHIVPEFIGGSLIVKNVCKVCNSRMGEGFEGKLSNYDFYKFLRIRHNIIGKQTNLPFLLAGSYEDDDIGKFQVLPNSDLFVTPSFIIHADENRVDISMSIDRSELSKAEDYLEKKLCRHFKAQGKNVSKSNLSKRVRELIKHARIEEQTKEKLQIARAIDLDFYDYQVMLYTKIVYELAIFHFGEGYINDPIANKLRLVLKNQQLDASLHGEFPLRKQSLDEFFDNEHHWVMFFNHLCFIKLFGFPAVIEFSERGSMFSQEEKIVYKFCYKTLSFMKLPYLEQMRR</sequence>
<dbReference type="RefSeq" id="WP_377120504.1">
    <property type="nucleotide sequence ID" value="NZ_JBHRSD010000002.1"/>
</dbReference>
<keyword evidence="2" id="KW-0378">Hydrolase</keyword>
<comment type="caution">
    <text evidence="2">The sequence shown here is derived from an EMBL/GenBank/DDBJ whole genome shotgun (WGS) entry which is preliminary data.</text>
</comment>
<name>A0ABV7CFJ4_9GAMM</name>
<dbReference type="EMBL" id="JBHRSD010000002">
    <property type="protein sequence ID" value="MFC3031356.1"/>
    <property type="molecule type" value="Genomic_DNA"/>
</dbReference>
<dbReference type="GO" id="GO:0004519">
    <property type="term" value="F:endonuclease activity"/>
    <property type="evidence" value="ECO:0007669"/>
    <property type="project" value="UniProtKB-KW"/>
</dbReference>
<keyword evidence="2" id="KW-0255">Endonuclease</keyword>
<dbReference type="Proteomes" id="UP001595453">
    <property type="component" value="Unassembled WGS sequence"/>
</dbReference>
<protein>
    <submittedName>
        <fullName evidence="2">HNH endonuclease</fullName>
    </submittedName>
</protein>
<evidence type="ECO:0000313" key="3">
    <source>
        <dbReference type="Proteomes" id="UP001595453"/>
    </source>
</evidence>
<dbReference type="InterPro" id="IPR029471">
    <property type="entry name" value="HNH_5"/>
</dbReference>
<proteinExistence type="predicted"/>
<organism evidence="2 3">
    <name type="scientific">Pseudoalteromonas fenneropenaei</name>
    <dbReference type="NCBI Taxonomy" id="1737459"/>
    <lineage>
        <taxon>Bacteria</taxon>
        <taxon>Pseudomonadati</taxon>
        <taxon>Pseudomonadota</taxon>
        <taxon>Gammaproteobacteria</taxon>
        <taxon>Alteromonadales</taxon>
        <taxon>Pseudoalteromonadaceae</taxon>
        <taxon>Pseudoalteromonas</taxon>
    </lineage>
</organism>
<keyword evidence="3" id="KW-1185">Reference proteome</keyword>
<keyword evidence="2" id="KW-0540">Nuclease</keyword>
<reference evidence="3" key="1">
    <citation type="journal article" date="2019" name="Int. J. Syst. Evol. Microbiol.">
        <title>The Global Catalogue of Microorganisms (GCM) 10K type strain sequencing project: providing services to taxonomists for standard genome sequencing and annotation.</title>
        <authorList>
            <consortium name="The Broad Institute Genomics Platform"/>
            <consortium name="The Broad Institute Genome Sequencing Center for Infectious Disease"/>
            <person name="Wu L."/>
            <person name="Ma J."/>
        </authorList>
    </citation>
    <scope>NUCLEOTIDE SEQUENCE [LARGE SCALE GENOMIC DNA]</scope>
    <source>
        <strain evidence="3">KCTC 42730</strain>
    </source>
</reference>
<evidence type="ECO:0000313" key="2">
    <source>
        <dbReference type="EMBL" id="MFC3031356.1"/>
    </source>
</evidence>
<evidence type="ECO:0000259" key="1">
    <source>
        <dbReference type="Pfam" id="PF14279"/>
    </source>
</evidence>
<gene>
    <name evidence="2" type="ORF">ACFOEE_02290</name>
</gene>
<dbReference type="Pfam" id="PF14279">
    <property type="entry name" value="HNH_5"/>
    <property type="match status" value="1"/>
</dbReference>